<dbReference type="Proteomes" id="UP000813385">
    <property type="component" value="Unassembled WGS sequence"/>
</dbReference>
<evidence type="ECO:0000256" key="2">
    <source>
        <dbReference type="ARBA" id="ARBA00004629"/>
    </source>
</evidence>
<evidence type="ECO:0000256" key="7">
    <source>
        <dbReference type="ARBA" id="ARBA00023242"/>
    </source>
</evidence>
<dbReference type="PANTHER" id="PTHR15459">
    <property type="entry name" value="POLYAMINE-MODULATED FACTOR 1"/>
    <property type="match status" value="1"/>
</dbReference>
<feature type="region of interest" description="Disordered" evidence="11">
    <location>
        <begin position="156"/>
        <end position="177"/>
    </location>
</feature>
<feature type="compositionally biased region" description="Polar residues" evidence="11">
    <location>
        <begin position="41"/>
        <end position="53"/>
    </location>
</feature>
<feature type="coiled-coil region" evidence="10">
    <location>
        <begin position="200"/>
        <end position="227"/>
    </location>
</feature>
<keyword evidence="7" id="KW-0539">Nucleus</keyword>
<keyword evidence="13" id="KW-1185">Reference proteome</keyword>
<evidence type="ECO:0000256" key="3">
    <source>
        <dbReference type="ARBA" id="ARBA00022454"/>
    </source>
</evidence>
<evidence type="ECO:0000256" key="9">
    <source>
        <dbReference type="ARBA" id="ARBA00023328"/>
    </source>
</evidence>
<feature type="region of interest" description="Disordered" evidence="11">
    <location>
        <begin position="1"/>
        <end position="69"/>
    </location>
</feature>
<name>A0A8K0X2S2_9PEZI</name>
<dbReference type="AlphaFoldDB" id="A0A8K0X2S2"/>
<dbReference type="EMBL" id="JAGPXD010000003">
    <property type="protein sequence ID" value="KAH7361454.1"/>
    <property type="molecule type" value="Genomic_DNA"/>
</dbReference>
<feature type="compositionally biased region" description="Low complexity" evidence="11">
    <location>
        <begin position="8"/>
        <end position="28"/>
    </location>
</feature>
<keyword evidence="8" id="KW-0131">Cell cycle</keyword>
<organism evidence="12 13">
    <name type="scientific">Plectosphaerella cucumerina</name>
    <dbReference type="NCBI Taxonomy" id="40658"/>
    <lineage>
        <taxon>Eukaryota</taxon>
        <taxon>Fungi</taxon>
        <taxon>Dikarya</taxon>
        <taxon>Ascomycota</taxon>
        <taxon>Pezizomycotina</taxon>
        <taxon>Sordariomycetes</taxon>
        <taxon>Hypocreomycetidae</taxon>
        <taxon>Glomerellales</taxon>
        <taxon>Plectosphaerellaceae</taxon>
        <taxon>Plectosphaerella</taxon>
    </lineage>
</organism>
<evidence type="ECO:0000313" key="12">
    <source>
        <dbReference type="EMBL" id="KAH7361454.1"/>
    </source>
</evidence>
<evidence type="ECO:0000256" key="1">
    <source>
        <dbReference type="ARBA" id="ARBA00004123"/>
    </source>
</evidence>
<evidence type="ECO:0000256" key="8">
    <source>
        <dbReference type="ARBA" id="ARBA00023306"/>
    </source>
</evidence>
<keyword evidence="10" id="KW-0175">Coiled coil</keyword>
<reference evidence="12" key="1">
    <citation type="journal article" date="2021" name="Nat. Commun.">
        <title>Genetic determinants of endophytism in the Arabidopsis root mycobiome.</title>
        <authorList>
            <person name="Mesny F."/>
            <person name="Miyauchi S."/>
            <person name="Thiergart T."/>
            <person name="Pickel B."/>
            <person name="Atanasova L."/>
            <person name="Karlsson M."/>
            <person name="Huettel B."/>
            <person name="Barry K.W."/>
            <person name="Haridas S."/>
            <person name="Chen C."/>
            <person name="Bauer D."/>
            <person name="Andreopoulos W."/>
            <person name="Pangilinan J."/>
            <person name="LaButti K."/>
            <person name="Riley R."/>
            <person name="Lipzen A."/>
            <person name="Clum A."/>
            <person name="Drula E."/>
            <person name="Henrissat B."/>
            <person name="Kohler A."/>
            <person name="Grigoriev I.V."/>
            <person name="Martin F.M."/>
            <person name="Hacquard S."/>
        </authorList>
    </citation>
    <scope>NUCLEOTIDE SEQUENCE</scope>
    <source>
        <strain evidence="12">MPI-CAGE-AT-0016</strain>
    </source>
</reference>
<dbReference type="GO" id="GO:0007059">
    <property type="term" value="P:chromosome segregation"/>
    <property type="evidence" value="ECO:0007669"/>
    <property type="project" value="TreeGrafter"/>
</dbReference>
<sequence length="263" mass="28559">MASPPPEAETTPASAAPTAPDPSTAPSDQPAPEPSPAPQDSEAQPPQQPQDSEATAPPSPPLPQKHTPVTPGARAARLLEVYDSVLRRTLARVDYDNFAACFPTVATYAPNALRNVQKQMVDYLDDRCNKDFHLILEDRDVIRKINELESLVQDAERRRREHASDAPAPVPPHTLPPETILRAHLHPHLAQQHSHLGAALANTKLENEKLFEEIKAQREEVQTLLAALDSVVADVDGANALLAEVAPELAAEARRADVEMTGM</sequence>
<evidence type="ECO:0000256" key="10">
    <source>
        <dbReference type="SAM" id="Coils"/>
    </source>
</evidence>
<evidence type="ECO:0000256" key="6">
    <source>
        <dbReference type="ARBA" id="ARBA00022838"/>
    </source>
</evidence>
<dbReference type="GO" id="GO:0000444">
    <property type="term" value="C:MIS12/MIND type complex"/>
    <property type="evidence" value="ECO:0007669"/>
    <property type="project" value="InterPro"/>
</dbReference>
<keyword evidence="9" id="KW-0137">Centromere</keyword>
<comment type="subcellular location">
    <subcellularLocation>
        <location evidence="2">Chromosome</location>
        <location evidence="2">Centromere</location>
        <location evidence="2">Kinetochore</location>
    </subcellularLocation>
    <subcellularLocation>
        <location evidence="1">Nucleus</location>
    </subcellularLocation>
</comment>
<protein>
    <submittedName>
        <fullName evidence="12">Nnf1-domain-containing protein</fullName>
    </submittedName>
</protein>
<keyword evidence="5" id="KW-0498">Mitosis</keyword>
<evidence type="ECO:0000256" key="5">
    <source>
        <dbReference type="ARBA" id="ARBA00022776"/>
    </source>
</evidence>
<gene>
    <name evidence="12" type="ORF">B0T11DRAFT_278982</name>
</gene>
<accession>A0A8K0X2S2</accession>
<dbReference type="GO" id="GO:0051301">
    <property type="term" value="P:cell division"/>
    <property type="evidence" value="ECO:0007669"/>
    <property type="project" value="UniProtKB-KW"/>
</dbReference>
<dbReference type="GO" id="GO:0005634">
    <property type="term" value="C:nucleus"/>
    <property type="evidence" value="ECO:0007669"/>
    <property type="project" value="UniProtKB-SubCell"/>
</dbReference>
<dbReference type="InterPro" id="IPR007128">
    <property type="entry name" value="PMF1/Nnf1"/>
</dbReference>
<dbReference type="PANTHER" id="PTHR15459:SF3">
    <property type="entry name" value="POLYAMINE-MODULATED FACTOR 1"/>
    <property type="match status" value="1"/>
</dbReference>
<dbReference type="OrthoDB" id="18453at2759"/>
<evidence type="ECO:0000256" key="4">
    <source>
        <dbReference type="ARBA" id="ARBA00022618"/>
    </source>
</evidence>
<comment type="caution">
    <text evidence="12">The sequence shown here is derived from an EMBL/GenBank/DDBJ whole genome shotgun (WGS) entry which is preliminary data.</text>
</comment>
<keyword evidence="4" id="KW-0132">Cell division</keyword>
<evidence type="ECO:0000256" key="11">
    <source>
        <dbReference type="SAM" id="MobiDB-lite"/>
    </source>
</evidence>
<evidence type="ECO:0000313" key="13">
    <source>
        <dbReference type="Proteomes" id="UP000813385"/>
    </source>
</evidence>
<proteinExistence type="predicted"/>
<keyword evidence="6" id="KW-0995">Kinetochore</keyword>
<keyword evidence="3" id="KW-0158">Chromosome</keyword>
<dbReference type="Pfam" id="PF03980">
    <property type="entry name" value="Nnf1"/>
    <property type="match status" value="1"/>
</dbReference>